<sequence length="360" mass="39055">MRRFAFIIHPLRFDDFARKYPMTRHLPEKLVQWAFKQVGPVNAGHVTGVCSPTGEELEGWLIGLPLTPQILLQSPYDWVLGKLLQAVKMAEELGAEIVGLGAFTKIAGDRGVTLSQKVSIPVTTGNSYTTATAVEGTLLAAARMQLDLRQVQAAVIGATGAIGRAATKLLAEQVRHITLVARTPDDLRTLQAELQRENPEVLVDWTTDIASAVRSADVVLAVSSATGVIVDPEDLKPGAVVTDVARPRNLSRAVMDQRRDVLVLDGGVIQVPGDRADMGFDFGFPPQMVEACMAETMILALEGQLECFTLGARIEVARVREIRALAEKHGFSLAGFRRFERAIDDGEVERVRLAARSASA</sequence>
<organism evidence="2 3">
    <name type="scientific">Sulfobacillus acidophilus</name>
    <dbReference type="NCBI Taxonomy" id="53633"/>
    <lineage>
        <taxon>Bacteria</taxon>
        <taxon>Bacillati</taxon>
        <taxon>Bacillota</taxon>
        <taxon>Clostridia</taxon>
        <taxon>Eubacteriales</taxon>
        <taxon>Clostridiales Family XVII. Incertae Sedis</taxon>
        <taxon>Sulfobacillus</taxon>
    </lineage>
</organism>
<dbReference type="EMBL" id="PXYV01000034">
    <property type="protein sequence ID" value="PSR21452.1"/>
    <property type="molecule type" value="Genomic_DNA"/>
</dbReference>
<dbReference type="SUPFAM" id="SSF51735">
    <property type="entry name" value="NAD(P)-binding Rossmann-fold domains"/>
    <property type="match status" value="1"/>
</dbReference>
<reference evidence="2 3" key="1">
    <citation type="journal article" date="2014" name="BMC Genomics">
        <title>Comparison of environmental and isolate Sulfobacillus genomes reveals diverse carbon, sulfur, nitrogen, and hydrogen metabolisms.</title>
        <authorList>
            <person name="Justice N.B."/>
            <person name="Norman A."/>
            <person name="Brown C.T."/>
            <person name="Singh A."/>
            <person name="Thomas B.C."/>
            <person name="Banfield J.F."/>
        </authorList>
    </citation>
    <scope>NUCLEOTIDE SEQUENCE [LARGE SCALE GENOMIC DNA]</scope>
    <source>
        <strain evidence="2">AMDSBA3</strain>
    </source>
</reference>
<dbReference type="Gene3D" id="3.40.50.720">
    <property type="entry name" value="NAD(P)-binding Rossmann-like Domain"/>
    <property type="match status" value="1"/>
</dbReference>
<dbReference type="Proteomes" id="UP000241848">
    <property type="component" value="Unassembled WGS sequence"/>
</dbReference>
<dbReference type="InterPro" id="IPR006151">
    <property type="entry name" value="Shikm_DH/Glu-tRNA_Rdtase"/>
</dbReference>
<evidence type="ECO:0000259" key="1">
    <source>
        <dbReference type="Pfam" id="PF01488"/>
    </source>
</evidence>
<evidence type="ECO:0000313" key="2">
    <source>
        <dbReference type="EMBL" id="PSR21452.1"/>
    </source>
</evidence>
<name>A0A2T2WGT4_9FIRM</name>
<proteinExistence type="predicted"/>
<feature type="domain" description="Quinate/shikimate 5-dehydrogenase/glutamyl-tRNA reductase" evidence="1">
    <location>
        <begin position="142"/>
        <end position="256"/>
    </location>
</feature>
<evidence type="ECO:0000313" key="3">
    <source>
        <dbReference type="Proteomes" id="UP000241848"/>
    </source>
</evidence>
<comment type="caution">
    <text evidence="2">The sequence shown here is derived from an EMBL/GenBank/DDBJ whole genome shotgun (WGS) entry which is preliminary data.</text>
</comment>
<dbReference type="Pfam" id="PF01488">
    <property type="entry name" value="Shikimate_DH"/>
    <property type="match status" value="1"/>
</dbReference>
<accession>A0A2T2WGT4</accession>
<dbReference type="InterPro" id="IPR036291">
    <property type="entry name" value="NAD(P)-bd_dom_sf"/>
</dbReference>
<gene>
    <name evidence="2" type="ORF">C7B45_10805</name>
</gene>
<dbReference type="AlphaFoldDB" id="A0A2T2WGT4"/>
<protein>
    <submittedName>
        <fullName evidence="2">Shikimate dehydrogenase</fullName>
    </submittedName>
</protein>